<dbReference type="Gene3D" id="3.10.180.10">
    <property type="entry name" value="2,3-Dihydroxybiphenyl 1,2-Dioxygenase, domain 1"/>
    <property type="match status" value="1"/>
</dbReference>
<dbReference type="Pfam" id="PF18029">
    <property type="entry name" value="Glyoxalase_6"/>
    <property type="match status" value="1"/>
</dbReference>
<accession>A0ABT1U7K9</accession>
<dbReference type="RefSeq" id="WP_256615826.1">
    <property type="nucleotide sequence ID" value="NZ_JANIBK010000071.1"/>
</dbReference>
<comment type="caution">
    <text evidence="2">The sequence shown here is derived from an EMBL/GenBank/DDBJ whole genome shotgun (WGS) entry which is preliminary data.</text>
</comment>
<evidence type="ECO:0000259" key="1">
    <source>
        <dbReference type="Pfam" id="PF18029"/>
    </source>
</evidence>
<dbReference type="EMBL" id="JANIBK010000071">
    <property type="protein sequence ID" value="MCQ8129394.1"/>
    <property type="molecule type" value="Genomic_DNA"/>
</dbReference>
<gene>
    <name evidence="2" type="ORF">NP596_13105</name>
</gene>
<sequence length="131" mass="14266">MSGPARAGLFIYAGDAERIARFYEAVAGMSRLHARDELIVLQSADIQLLVHQIPPQIAADIAIASPPNPRENTALKFFFTVPSLNEARSVACTLGGEVFYENWRGPGFLACNAMDPEGNVFQVRENTVSSI</sequence>
<reference evidence="2 3" key="1">
    <citation type="submission" date="2022-07" db="EMBL/GenBank/DDBJ databases">
        <title>Methylomonas rivi sp. nov., Methylomonas rosea sp. nov., Methylomonas aureus sp. nov. and Methylomonas subterranea sp. nov., four novel methanotrophs isolated from a freshwater creek and the deep terrestrial subsurface.</title>
        <authorList>
            <person name="Abin C."/>
            <person name="Sankaranarayanan K."/>
            <person name="Garner C."/>
            <person name="Sindelar R."/>
            <person name="Kotary K."/>
            <person name="Garner R."/>
            <person name="Barclay S."/>
            <person name="Lawson P."/>
            <person name="Krumholz L."/>
        </authorList>
    </citation>
    <scope>NUCLEOTIDE SEQUENCE [LARGE SCALE GENOMIC DNA]</scope>
    <source>
        <strain evidence="2 3">WSC-6</strain>
    </source>
</reference>
<evidence type="ECO:0000313" key="2">
    <source>
        <dbReference type="EMBL" id="MCQ8129394.1"/>
    </source>
</evidence>
<evidence type="ECO:0000313" key="3">
    <source>
        <dbReference type="Proteomes" id="UP001524586"/>
    </source>
</evidence>
<dbReference type="InterPro" id="IPR029068">
    <property type="entry name" value="Glyas_Bleomycin-R_OHBP_Dase"/>
</dbReference>
<name>A0ABT1U7K9_9GAMM</name>
<dbReference type="SUPFAM" id="SSF54593">
    <property type="entry name" value="Glyoxalase/Bleomycin resistance protein/Dihydroxybiphenyl dioxygenase"/>
    <property type="match status" value="1"/>
</dbReference>
<proteinExistence type="predicted"/>
<organism evidence="2 3">
    <name type="scientific">Methylomonas rivi</name>
    <dbReference type="NCBI Taxonomy" id="2952226"/>
    <lineage>
        <taxon>Bacteria</taxon>
        <taxon>Pseudomonadati</taxon>
        <taxon>Pseudomonadota</taxon>
        <taxon>Gammaproteobacteria</taxon>
        <taxon>Methylococcales</taxon>
        <taxon>Methylococcaceae</taxon>
        <taxon>Methylomonas</taxon>
    </lineage>
</organism>
<dbReference type="InterPro" id="IPR041581">
    <property type="entry name" value="Glyoxalase_6"/>
</dbReference>
<protein>
    <submittedName>
        <fullName evidence="2">Glyoxalase/bleomycin resistance/dioxygenase family protein</fullName>
    </submittedName>
</protein>
<dbReference type="Proteomes" id="UP001524586">
    <property type="component" value="Unassembled WGS sequence"/>
</dbReference>
<feature type="domain" description="Glyoxalase-like" evidence="1">
    <location>
        <begin position="11"/>
        <end position="123"/>
    </location>
</feature>
<keyword evidence="3" id="KW-1185">Reference proteome</keyword>